<comment type="caution">
    <text evidence="4">The sequence shown here is derived from an EMBL/GenBank/DDBJ whole genome shotgun (WGS) entry which is preliminary data.</text>
</comment>
<dbReference type="NCBIfam" id="TIGR00787">
    <property type="entry name" value="dctP"/>
    <property type="match status" value="1"/>
</dbReference>
<reference evidence="4 5" key="1">
    <citation type="submission" date="2009-01" db="EMBL/GenBank/DDBJ databases">
        <authorList>
            <person name="Fulton L."/>
            <person name="Clifton S."/>
            <person name="Fulton B."/>
            <person name="Xu J."/>
            <person name="Minx P."/>
            <person name="Pepin K.H."/>
            <person name="Johnson M."/>
            <person name="Bhonagiri V."/>
            <person name="Nash W.E."/>
            <person name="Mardis E.R."/>
            <person name="Wilson R.K."/>
        </authorList>
    </citation>
    <scope>NUCLEOTIDE SEQUENCE [LARGE SCALE GENOMIC DNA]</scope>
    <source>
        <strain evidence="4 5">DSM 15981</strain>
    </source>
</reference>
<feature type="compositionally biased region" description="Basic and acidic residues" evidence="2">
    <location>
        <begin position="52"/>
        <end position="64"/>
    </location>
</feature>
<name>C0CYZ8_9FIRM</name>
<dbReference type="NCBIfam" id="NF037995">
    <property type="entry name" value="TRAP_S1"/>
    <property type="match status" value="1"/>
</dbReference>
<evidence type="ECO:0000256" key="3">
    <source>
        <dbReference type="SAM" id="SignalP"/>
    </source>
</evidence>
<sequence>MLNFKGGKFMKKQIALATAAAMVLGLAACGSKPAETKPAETAAQTKTEAVTEAEKKETEPKETEGSAAAITFKLADNQADGTPNVSGDTKFAELVNEYTGGTVVVEIFPNGTLGDEASVADMLEADTLDIARISTNGISPSCDAFNVFGMPYVFPSDEIKYKALDGEFGQTLTAKLEEETGLINLAYFVSGPRSFYTTKKEIHSVADMAGLKLRAQDDAITIAMMEALGASATPMNYAEVYSALETGVVDGAENDFTSYYSSGHYEVAKYYSLDMHTAPSSLLVMSAGAWNSLSAEQQEQVRKAAAEAETYQRTLVEDYIAESRQKVEEGGATIIEVDVAEFQNACQPVYDKFPQYNDLIALIPAE</sequence>
<dbReference type="PANTHER" id="PTHR33376">
    <property type="match status" value="1"/>
</dbReference>
<evidence type="ECO:0000256" key="1">
    <source>
        <dbReference type="ARBA" id="ARBA00022729"/>
    </source>
</evidence>
<dbReference type="Pfam" id="PF03480">
    <property type="entry name" value="DctP"/>
    <property type="match status" value="1"/>
</dbReference>
<dbReference type="Proteomes" id="UP000004756">
    <property type="component" value="Unassembled WGS sequence"/>
</dbReference>
<dbReference type="AlphaFoldDB" id="C0CYZ8"/>
<feature type="chain" id="PRO_5038506994" evidence="3">
    <location>
        <begin position="28"/>
        <end position="366"/>
    </location>
</feature>
<keyword evidence="5" id="KW-1185">Reference proteome</keyword>
<keyword evidence="1 3" id="KW-0732">Signal</keyword>
<evidence type="ECO:0000313" key="4">
    <source>
        <dbReference type="EMBL" id="EEG55666.1"/>
    </source>
</evidence>
<dbReference type="PROSITE" id="PS51257">
    <property type="entry name" value="PROKAR_LIPOPROTEIN"/>
    <property type="match status" value="1"/>
</dbReference>
<dbReference type="GO" id="GO:0030288">
    <property type="term" value="C:outer membrane-bounded periplasmic space"/>
    <property type="evidence" value="ECO:0007669"/>
    <property type="project" value="InterPro"/>
</dbReference>
<gene>
    <name evidence="4" type="ORF">CLOSTASPAR_02225</name>
</gene>
<feature type="compositionally biased region" description="Low complexity" evidence="2">
    <location>
        <begin position="39"/>
        <end position="50"/>
    </location>
</feature>
<reference evidence="4 5" key="2">
    <citation type="submission" date="2009-02" db="EMBL/GenBank/DDBJ databases">
        <title>Draft genome sequence of Clostridium asparagiforme (DSM 15981).</title>
        <authorList>
            <person name="Sudarsanam P."/>
            <person name="Ley R."/>
            <person name="Guruge J."/>
            <person name="Turnbaugh P.J."/>
            <person name="Mahowald M."/>
            <person name="Liep D."/>
            <person name="Gordon J."/>
        </authorList>
    </citation>
    <scope>NUCLEOTIDE SEQUENCE [LARGE SCALE GENOMIC DNA]</scope>
    <source>
        <strain evidence="4 5">DSM 15981</strain>
    </source>
</reference>
<dbReference type="InterPro" id="IPR038404">
    <property type="entry name" value="TRAP_DctP_sf"/>
</dbReference>
<dbReference type="InterPro" id="IPR004682">
    <property type="entry name" value="TRAP_DctP"/>
</dbReference>
<dbReference type="PANTHER" id="PTHR33376:SF2">
    <property type="entry name" value="DICARBOXYLATE-BINDING PERIPLASMIC PROTEIN"/>
    <property type="match status" value="1"/>
</dbReference>
<dbReference type="PIRSF" id="PIRSF006470">
    <property type="entry name" value="DctB"/>
    <property type="match status" value="1"/>
</dbReference>
<dbReference type="CDD" id="cd13671">
    <property type="entry name" value="PBP2_TRAP_SBP_like_3"/>
    <property type="match status" value="1"/>
</dbReference>
<dbReference type="InterPro" id="IPR018389">
    <property type="entry name" value="DctP_fam"/>
</dbReference>
<dbReference type="Gene3D" id="3.40.190.170">
    <property type="entry name" value="Bacterial extracellular solute-binding protein, family 7"/>
    <property type="match status" value="1"/>
</dbReference>
<keyword evidence="4" id="KW-0675">Receptor</keyword>
<organism evidence="4 5">
    <name type="scientific">[Clostridium] asparagiforme DSM 15981</name>
    <dbReference type="NCBI Taxonomy" id="518636"/>
    <lineage>
        <taxon>Bacteria</taxon>
        <taxon>Bacillati</taxon>
        <taxon>Bacillota</taxon>
        <taxon>Clostridia</taxon>
        <taxon>Lachnospirales</taxon>
        <taxon>Lachnospiraceae</taxon>
        <taxon>Enterocloster</taxon>
    </lineage>
</organism>
<accession>C0CYZ8</accession>
<dbReference type="GO" id="GO:0030246">
    <property type="term" value="F:carbohydrate binding"/>
    <property type="evidence" value="ECO:0007669"/>
    <property type="project" value="TreeGrafter"/>
</dbReference>
<dbReference type="EMBL" id="ACCJ01000132">
    <property type="protein sequence ID" value="EEG55666.1"/>
    <property type="molecule type" value="Genomic_DNA"/>
</dbReference>
<proteinExistence type="predicted"/>
<protein>
    <submittedName>
        <fullName evidence="4">TRAP transporter solute receptor, DctP family</fullName>
    </submittedName>
</protein>
<feature type="region of interest" description="Disordered" evidence="2">
    <location>
        <begin position="33"/>
        <end position="66"/>
    </location>
</feature>
<dbReference type="HOGENOM" id="CLU_036176_4_0_9"/>
<feature type="signal peptide" evidence="3">
    <location>
        <begin position="1"/>
        <end position="27"/>
    </location>
</feature>
<evidence type="ECO:0000256" key="2">
    <source>
        <dbReference type="SAM" id="MobiDB-lite"/>
    </source>
</evidence>
<evidence type="ECO:0000313" key="5">
    <source>
        <dbReference type="Proteomes" id="UP000004756"/>
    </source>
</evidence>
<dbReference type="GO" id="GO:0055085">
    <property type="term" value="P:transmembrane transport"/>
    <property type="evidence" value="ECO:0007669"/>
    <property type="project" value="InterPro"/>
</dbReference>